<comment type="caution">
    <text evidence="1">The sequence shown here is derived from an EMBL/GenBank/DDBJ whole genome shotgun (WGS) entry which is preliminary data.</text>
</comment>
<keyword evidence="2" id="KW-1185">Reference proteome</keyword>
<dbReference type="AlphaFoldDB" id="A0A255DX22"/>
<organism evidence="1 2">
    <name type="scientific">Mycolicibacterium sphagni</name>
    <dbReference type="NCBI Taxonomy" id="1786"/>
    <lineage>
        <taxon>Bacteria</taxon>
        <taxon>Bacillati</taxon>
        <taxon>Actinomycetota</taxon>
        <taxon>Actinomycetes</taxon>
        <taxon>Mycobacteriales</taxon>
        <taxon>Mycobacteriaceae</taxon>
        <taxon>Mycolicibacterium</taxon>
    </lineage>
</organism>
<sequence>MDSGQRSGEAATAQPETLAVPDWAHLVDELLVARATRRKAIVDARLALARTLTGSRITLRRRIVRGVGHVIAGT</sequence>
<evidence type="ECO:0000313" key="2">
    <source>
        <dbReference type="Proteomes" id="UP000216063"/>
    </source>
</evidence>
<proteinExistence type="predicted"/>
<accession>A0A255DX22</accession>
<name>A0A255DX22_9MYCO</name>
<dbReference type="EMBL" id="NOZR01000003">
    <property type="protein sequence ID" value="OYN81622.1"/>
    <property type="molecule type" value="Genomic_DNA"/>
</dbReference>
<protein>
    <submittedName>
        <fullName evidence="1">Uncharacterized protein</fullName>
    </submittedName>
</protein>
<dbReference type="Proteomes" id="UP000216063">
    <property type="component" value="Unassembled WGS sequence"/>
</dbReference>
<dbReference type="RefSeq" id="WP_094476867.1">
    <property type="nucleotide sequence ID" value="NZ_NOZR01000003.1"/>
</dbReference>
<reference evidence="1 2" key="1">
    <citation type="submission" date="2017-07" db="EMBL/GenBank/DDBJ databases">
        <title>The new phylogeny of genus Mycobacterium.</title>
        <authorList>
            <person name="Tortoli E."/>
            <person name="Trovato A."/>
            <person name="Cirillo D.M."/>
        </authorList>
    </citation>
    <scope>NUCLEOTIDE SEQUENCE [LARGE SCALE GENOMIC DNA]</scope>
    <source>
        <strain evidence="1 2">ATCC 33027</strain>
    </source>
</reference>
<gene>
    <name evidence="1" type="ORF">CG716_04435</name>
</gene>
<evidence type="ECO:0000313" key="1">
    <source>
        <dbReference type="EMBL" id="OYN81622.1"/>
    </source>
</evidence>